<gene>
    <name evidence="1" type="ORF">HNP33_002769</name>
</gene>
<evidence type="ECO:0000313" key="1">
    <source>
        <dbReference type="EMBL" id="MBB6578683.1"/>
    </source>
</evidence>
<reference evidence="1 2" key="1">
    <citation type="submission" date="2020-08" db="EMBL/GenBank/DDBJ databases">
        <title>Functional genomics of gut bacteria from endangered species of beetles.</title>
        <authorList>
            <person name="Carlos-Shanley C."/>
        </authorList>
    </citation>
    <scope>NUCLEOTIDE SEQUENCE [LARGE SCALE GENOMIC DNA]</scope>
    <source>
        <strain evidence="1 2">S00124</strain>
    </source>
</reference>
<dbReference type="Proteomes" id="UP000562492">
    <property type="component" value="Unassembled WGS sequence"/>
</dbReference>
<accession>A0ABR6RI00</accession>
<organism evidence="1 2">
    <name type="scientific">Comamonas odontotermitis</name>
    <dbReference type="NCBI Taxonomy" id="379895"/>
    <lineage>
        <taxon>Bacteria</taxon>
        <taxon>Pseudomonadati</taxon>
        <taxon>Pseudomonadota</taxon>
        <taxon>Betaproteobacteria</taxon>
        <taxon>Burkholderiales</taxon>
        <taxon>Comamonadaceae</taxon>
        <taxon>Comamonas</taxon>
    </lineage>
</organism>
<evidence type="ECO:0008006" key="3">
    <source>
        <dbReference type="Google" id="ProtNLM"/>
    </source>
</evidence>
<keyword evidence="2" id="KW-1185">Reference proteome</keyword>
<dbReference type="Gene3D" id="3.40.630.10">
    <property type="entry name" value="Zn peptidases"/>
    <property type="match status" value="1"/>
</dbReference>
<dbReference type="EMBL" id="JACHKZ010000017">
    <property type="protein sequence ID" value="MBB6578683.1"/>
    <property type="molecule type" value="Genomic_DNA"/>
</dbReference>
<sequence>MTILLSSTIDRTLTQWVQARLADPQPDVFWQLWCFEGVQARRAAEQQLAAQGIRARIRSSYKPLVHALLEDVQMDGLRAVELHYPVHAEAASNRFLLEAYPLAAMLSHIDLQMQPHPHGSGDDHYSLHLHYRGGRHQQMHVFAPNRRFETVRGGHGITPCGWERSQDSQGAYMHDAPLVTDYEQAYQQAMQCIRQHPWPAEEPYFGRLHIHMELPGFEQPISGTGEVMSTPEAMHEELYFSLLEHFQQVSGRPAGDRRLQPGQMVPDIRMAAGGTDPLALQHVSVRVESQALPLPEPLAHRAAVFANAEAAAQAAAALQQAPSLAQIAELTQPLFDTYGTAWQGRSVQGRTIAATYKKGSGHAVLLSGGQHANEISGTHGALRGALALAAQPDSHFAYIPVENPDGYALHEWYRSYAPEQMHHAARYTALGDDLEYRDSAPWYESAVRHDALAGSGAQLHLSLHGYPAHEWTRPLTGYIPQGFDLWTVPKGFFLILRYHDGWEDAATALAEKVALALTQVPGLAAYNERQLRHYQQHSGLQPFTLRHGTPCTISAHAASPAPVTLITEFPDQTVIGDALHLAHTAQQAAVLAAYAAWQEIMQNR</sequence>
<protein>
    <recommendedName>
        <fullName evidence="3">Peptidase M14</fullName>
    </recommendedName>
</protein>
<comment type="caution">
    <text evidence="1">The sequence shown here is derived from an EMBL/GenBank/DDBJ whole genome shotgun (WGS) entry which is preliminary data.</text>
</comment>
<dbReference type="RefSeq" id="WP_184709332.1">
    <property type="nucleotide sequence ID" value="NZ_JACHKZ010000017.1"/>
</dbReference>
<evidence type="ECO:0000313" key="2">
    <source>
        <dbReference type="Proteomes" id="UP000562492"/>
    </source>
</evidence>
<name>A0ABR6RI00_9BURK</name>
<dbReference type="SUPFAM" id="SSF53187">
    <property type="entry name" value="Zn-dependent exopeptidases"/>
    <property type="match status" value="1"/>
</dbReference>
<proteinExistence type="predicted"/>